<sequence>MEHPSEAHSRDSGGKNRSEPRRGSIKGNVTGGKPHESPPITKPIEKQPPPPPPPSKNSDSLVSRIKCRP</sequence>
<comment type="caution">
    <text evidence="2">The sequence shown here is derived from an EMBL/GenBank/DDBJ whole genome shotgun (WGS) entry which is preliminary data.</text>
</comment>
<feature type="region of interest" description="Disordered" evidence="1">
    <location>
        <begin position="1"/>
        <end position="69"/>
    </location>
</feature>
<dbReference type="Proteomes" id="UP001603857">
    <property type="component" value="Unassembled WGS sequence"/>
</dbReference>
<dbReference type="EMBL" id="JBGMDY010000002">
    <property type="protein sequence ID" value="KAL2343637.1"/>
    <property type="molecule type" value="Genomic_DNA"/>
</dbReference>
<protein>
    <submittedName>
        <fullName evidence="2">Uncharacterized protein</fullName>
    </submittedName>
</protein>
<name>A0ABD1N7A3_9FABA</name>
<evidence type="ECO:0000256" key="1">
    <source>
        <dbReference type="SAM" id="MobiDB-lite"/>
    </source>
</evidence>
<evidence type="ECO:0000313" key="2">
    <source>
        <dbReference type="EMBL" id="KAL2343637.1"/>
    </source>
</evidence>
<feature type="compositionally biased region" description="Pro residues" evidence="1">
    <location>
        <begin position="46"/>
        <end position="55"/>
    </location>
</feature>
<accession>A0ABD1N7A3</accession>
<organism evidence="2 3">
    <name type="scientific">Flemingia macrophylla</name>
    <dbReference type="NCBI Taxonomy" id="520843"/>
    <lineage>
        <taxon>Eukaryota</taxon>
        <taxon>Viridiplantae</taxon>
        <taxon>Streptophyta</taxon>
        <taxon>Embryophyta</taxon>
        <taxon>Tracheophyta</taxon>
        <taxon>Spermatophyta</taxon>
        <taxon>Magnoliopsida</taxon>
        <taxon>eudicotyledons</taxon>
        <taxon>Gunneridae</taxon>
        <taxon>Pentapetalae</taxon>
        <taxon>rosids</taxon>
        <taxon>fabids</taxon>
        <taxon>Fabales</taxon>
        <taxon>Fabaceae</taxon>
        <taxon>Papilionoideae</taxon>
        <taxon>50 kb inversion clade</taxon>
        <taxon>NPAAA clade</taxon>
        <taxon>indigoferoid/millettioid clade</taxon>
        <taxon>Phaseoleae</taxon>
        <taxon>Flemingia</taxon>
    </lineage>
</organism>
<evidence type="ECO:0000313" key="3">
    <source>
        <dbReference type="Proteomes" id="UP001603857"/>
    </source>
</evidence>
<proteinExistence type="predicted"/>
<dbReference type="AlphaFoldDB" id="A0ABD1N7A3"/>
<keyword evidence="3" id="KW-1185">Reference proteome</keyword>
<reference evidence="2 3" key="1">
    <citation type="submission" date="2024-08" db="EMBL/GenBank/DDBJ databases">
        <title>Insights into the chromosomal genome structure of Flemingia macrophylla.</title>
        <authorList>
            <person name="Ding Y."/>
            <person name="Zhao Y."/>
            <person name="Bi W."/>
            <person name="Wu M."/>
            <person name="Zhao G."/>
            <person name="Gong Y."/>
            <person name="Li W."/>
            <person name="Zhang P."/>
        </authorList>
    </citation>
    <scope>NUCLEOTIDE SEQUENCE [LARGE SCALE GENOMIC DNA]</scope>
    <source>
        <strain evidence="2">DYQJB</strain>
        <tissue evidence="2">Leaf</tissue>
    </source>
</reference>
<feature type="compositionally biased region" description="Basic and acidic residues" evidence="1">
    <location>
        <begin position="1"/>
        <end position="22"/>
    </location>
</feature>
<gene>
    <name evidence="2" type="ORF">Fmac_004922</name>
</gene>